<gene>
    <name evidence="4" type="ORF">EDS130_LOCUS15425</name>
</gene>
<dbReference type="PROSITE" id="PS50088">
    <property type="entry name" value="ANK_REPEAT"/>
    <property type="match status" value="3"/>
</dbReference>
<feature type="repeat" description="ANK" evidence="3">
    <location>
        <begin position="145"/>
        <end position="177"/>
    </location>
</feature>
<dbReference type="InterPro" id="IPR036770">
    <property type="entry name" value="Ankyrin_rpt-contain_sf"/>
</dbReference>
<sequence>MPAKTSRTSVNRIILNSHSKLSRLIEKNVLLLKHISNQIIQSNIIFIMPSIDTSDIYYPVSWIKTTTDLVLNLFNSPQKTKRSLPEEAECGSLEGIKCWLREGADINAPDAYGYTPLMNAAMLGRRDIVKALIDAGADIQKKGQFGYTALHAAAQNGHLDVVQTLVKYGASVNCKNDDGDIPLILAVRGTHAEIIDYLLKAGSDIHQNGWLGQSAVHTAIATGDQATADTLLNREMMIGCSCSESHRHAREHLRQASMSLDD</sequence>
<evidence type="ECO:0000256" key="1">
    <source>
        <dbReference type="ARBA" id="ARBA00022737"/>
    </source>
</evidence>
<dbReference type="OrthoDB" id="20872at2759"/>
<dbReference type="SUPFAM" id="SSF48403">
    <property type="entry name" value="Ankyrin repeat"/>
    <property type="match status" value="1"/>
</dbReference>
<dbReference type="InterPro" id="IPR002110">
    <property type="entry name" value="Ankyrin_rpt"/>
</dbReference>
<dbReference type="Proteomes" id="UP000663852">
    <property type="component" value="Unassembled WGS sequence"/>
</dbReference>
<evidence type="ECO:0000313" key="4">
    <source>
        <dbReference type="EMBL" id="CAF1011767.1"/>
    </source>
</evidence>
<proteinExistence type="predicted"/>
<dbReference type="Pfam" id="PF12796">
    <property type="entry name" value="Ank_2"/>
    <property type="match status" value="1"/>
</dbReference>
<feature type="repeat" description="ANK" evidence="3">
    <location>
        <begin position="112"/>
        <end position="144"/>
    </location>
</feature>
<organism evidence="4 5">
    <name type="scientific">Adineta ricciae</name>
    <name type="common">Rotifer</name>
    <dbReference type="NCBI Taxonomy" id="249248"/>
    <lineage>
        <taxon>Eukaryota</taxon>
        <taxon>Metazoa</taxon>
        <taxon>Spiralia</taxon>
        <taxon>Gnathifera</taxon>
        <taxon>Rotifera</taxon>
        <taxon>Eurotatoria</taxon>
        <taxon>Bdelloidea</taxon>
        <taxon>Adinetida</taxon>
        <taxon>Adinetidae</taxon>
        <taxon>Adineta</taxon>
    </lineage>
</organism>
<dbReference type="Pfam" id="PF00023">
    <property type="entry name" value="Ank"/>
    <property type="match status" value="1"/>
</dbReference>
<name>A0A814HMU7_ADIRI</name>
<evidence type="ECO:0000256" key="2">
    <source>
        <dbReference type="ARBA" id="ARBA00023043"/>
    </source>
</evidence>
<dbReference type="PROSITE" id="PS50297">
    <property type="entry name" value="ANK_REP_REGION"/>
    <property type="match status" value="3"/>
</dbReference>
<protein>
    <submittedName>
        <fullName evidence="4">Uncharacterized protein</fullName>
    </submittedName>
</protein>
<dbReference type="PRINTS" id="PR01415">
    <property type="entry name" value="ANKYRIN"/>
</dbReference>
<feature type="repeat" description="ANK" evidence="3">
    <location>
        <begin position="178"/>
        <end position="210"/>
    </location>
</feature>
<reference evidence="4" key="1">
    <citation type="submission" date="2021-02" db="EMBL/GenBank/DDBJ databases">
        <authorList>
            <person name="Nowell W R."/>
        </authorList>
    </citation>
    <scope>NUCLEOTIDE SEQUENCE</scope>
</reference>
<accession>A0A814HMU7</accession>
<dbReference type="SMART" id="SM00248">
    <property type="entry name" value="ANK"/>
    <property type="match status" value="4"/>
</dbReference>
<keyword evidence="1" id="KW-0677">Repeat</keyword>
<dbReference type="AlphaFoldDB" id="A0A814HMU7"/>
<evidence type="ECO:0000256" key="3">
    <source>
        <dbReference type="PROSITE-ProRule" id="PRU00023"/>
    </source>
</evidence>
<dbReference type="PANTHER" id="PTHR24171">
    <property type="entry name" value="ANKYRIN REPEAT DOMAIN-CONTAINING PROTEIN 39-RELATED"/>
    <property type="match status" value="1"/>
</dbReference>
<dbReference type="Gene3D" id="1.25.40.20">
    <property type="entry name" value="Ankyrin repeat-containing domain"/>
    <property type="match status" value="1"/>
</dbReference>
<evidence type="ECO:0000313" key="5">
    <source>
        <dbReference type="Proteomes" id="UP000663852"/>
    </source>
</evidence>
<comment type="caution">
    <text evidence="4">The sequence shown here is derived from an EMBL/GenBank/DDBJ whole genome shotgun (WGS) entry which is preliminary data.</text>
</comment>
<dbReference type="EMBL" id="CAJNOJ010000065">
    <property type="protein sequence ID" value="CAF1011767.1"/>
    <property type="molecule type" value="Genomic_DNA"/>
</dbReference>
<keyword evidence="2 3" id="KW-0040">ANK repeat</keyword>